<evidence type="ECO:0000313" key="2">
    <source>
        <dbReference type="EMBL" id="BAB60259.1"/>
    </source>
</evidence>
<dbReference type="InterPro" id="IPR010982">
    <property type="entry name" value="Lambda_DNA-bd_dom_sf"/>
</dbReference>
<evidence type="ECO:0000313" key="3">
    <source>
        <dbReference type="Proteomes" id="UP000001017"/>
    </source>
</evidence>
<dbReference type="SMART" id="SM00530">
    <property type="entry name" value="HTH_XRE"/>
    <property type="match status" value="1"/>
</dbReference>
<evidence type="ECO:0000259" key="1">
    <source>
        <dbReference type="PROSITE" id="PS50943"/>
    </source>
</evidence>
<sequence>MECEMCGKKTQHTTKVMIDGAILNVCDDCAKFGTPVIEHNNFKRVESVKVTLPEPATRVPDTHPAKNAVKKKISEEDLDIVEDYPEIVKNAREKLGMSQADLAARIFERKNVIASIERGDLLPDIKTARKLEKILGITLLEKA</sequence>
<dbReference type="RefSeq" id="WP_010917351.1">
    <property type="nucleotide sequence ID" value="NC_002689.2"/>
</dbReference>
<dbReference type="HOGENOM" id="CLU_130237_0_0_2"/>
<dbReference type="GO" id="GO:0003677">
    <property type="term" value="F:DNA binding"/>
    <property type="evidence" value="ECO:0007669"/>
    <property type="project" value="InterPro"/>
</dbReference>
<dbReference type="KEGG" id="tvo:TVG1149034"/>
<feature type="domain" description="HTH cro/C1-type" evidence="1">
    <location>
        <begin position="88"/>
        <end position="142"/>
    </location>
</feature>
<dbReference type="SUPFAM" id="SSF47413">
    <property type="entry name" value="lambda repressor-like DNA-binding domains"/>
    <property type="match status" value="1"/>
</dbReference>
<dbReference type="Pfam" id="PF26602">
    <property type="entry name" value="HVO_2718_N"/>
    <property type="match status" value="1"/>
</dbReference>
<dbReference type="Gene3D" id="1.10.260.40">
    <property type="entry name" value="lambda repressor-like DNA-binding domains"/>
    <property type="match status" value="1"/>
</dbReference>
<dbReference type="Pfam" id="PF01381">
    <property type="entry name" value="HTH_3"/>
    <property type="match status" value="1"/>
</dbReference>
<dbReference type="EMBL" id="BA000011">
    <property type="protein sequence ID" value="BAB60259.1"/>
    <property type="molecule type" value="Genomic_DNA"/>
</dbReference>
<dbReference type="NCBIfam" id="TIGR00270">
    <property type="entry name" value="multiprotein bridging factor aMBF1"/>
    <property type="match status" value="1"/>
</dbReference>
<protein>
    <recommendedName>
        <fullName evidence="1">HTH cro/C1-type domain-containing protein</fullName>
    </recommendedName>
</protein>
<dbReference type="AlphaFoldDB" id="Q979P3"/>
<dbReference type="PaxDb" id="273116-14325355"/>
<dbReference type="InterPro" id="IPR001387">
    <property type="entry name" value="Cro/C1-type_HTH"/>
</dbReference>
<dbReference type="PROSITE" id="PS50943">
    <property type="entry name" value="HTH_CROC1"/>
    <property type="match status" value="1"/>
</dbReference>
<reference evidence="2 3" key="2">
    <citation type="journal article" date="2000" name="Proc. Natl. Acad. Sci. U.S.A.">
        <title>Archaeal adaptation to higher temperatures revealed by genomic sequence of Thermoplasma volcanium.</title>
        <authorList>
            <person name="Kawashima T."/>
            <person name="Amano N."/>
            <person name="Koike H."/>
            <person name="Makino S."/>
            <person name="Higuchi S."/>
            <person name="Kawashima-Ohya Y."/>
            <person name="Watanabe K."/>
            <person name="Yamazaki M."/>
            <person name="Kanehori K."/>
            <person name="Kawamoto T."/>
            <person name="Nunoshiba T."/>
            <person name="Yamamoto Y."/>
            <person name="Aramaki H."/>
            <person name="Makino K."/>
            <person name="Suzuki M."/>
        </authorList>
    </citation>
    <scope>NUCLEOTIDE SEQUENCE [LARGE SCALE GENOMIC DNA]</scope>
    <source>
        <strain evidence="3">ATCC 51530 / DSM 4299 / JCM 9571 / NBRC 15438 / GSS1</strain>
    </source>
</reference>
<gene>
    <name evidence="2" type="ORF">TVG1149034</name>
</gene>
<dbReference type="OrthoDB" id="11138at2157"/>
<dbReference type="InterPro" id="IPR004451">
    <property type="entry name" value="MJ0586"/>
</dbReference>
<keyword evidence="3" id="KW-1185">Reference proteome</keyword>
<organism evidence="2 3">
    <name type="scientific">Thermoplasma volcanium (strain ATCC 51530 / DSM 4299 / JCM 9571 / NBRC 15438 / GSS1)</name>
    <dbReference type="NCBI Taxonomy" id="273116"/>
    <lineage>
        <taxon>Archaea</taxon>
        <taxon>Methanobacteriati</taxon>
        <taxon>Thermoplasmatota</taxon>
        <taxon>Thermoplasmata</taxon>
        <taxon>Thermoplasmatales</taxon>
        <taxon>Thermoplasmataceae</taxon>
        <taxon>Thermoplasma</taxon>
    </lineage>
</organism>
<dbReference type="STRING" id="273116.gene:9381916"/>
<dbReference type="GeneID" id="1441233"/>
<dbReference type="InterPro" id="IPR058562">
    <property type="entry name" value="MJ0586_N"/>
</dbReference>
<name>Q979P3_THEVO</name>
<dbReference type="Proteomes" id="UP000001017">
    <property type="component" value="Chromosome"/>
</dbReference>
<reference evidence="2 3" key="1">
    <citation type="journal article" date="1999" name="Proc. Jpn. Acad.">
        <title>Determination of the complete genomic DNA sequence of Thermoplasma volvanium GSS1.</title>
        <authorList>
            <person name="Kawashima T."/>
            <person name="Yamamoto Y."/>
            <person name="Aramaki H."/>
            <person name="Nunoshiba T."/>
            <person name="Kawamoto T."/>
            <person name="Watanabe K."/>
            <person name="Yamazaki M."/>
            <person name="Kanehori K."/>
            <person name="Amano N."/>
            <person name="Ohya Y."/>
            <person name="Makino K."/>
            <person name="Suzuki M."/>
        </authorList>
    </citation>
    <scope>NUCLEOTIDE SEQUENCE [LARGE SCALE GENOMIC DNA]</scope>
    <source>
        <strain evidence="3">ATCC 51530 / DSM 4299 / JCM 9571 / NBRC 15438 / GSS1</strain>
    </source>
</reference>
<proteinExistence type="predicted"/>
<accession>Q979P3</accession>
<dbReference type="eggNOG" id="arCOG01863">
    <property type="taxonomic scope" value="Archaea"/>
</dbReference>
<dbReference type="CDD" id="cd00093">
    <property type="entry name" value="HTH_XRE"/>
    <property type="match status" value="1"/>
</dbReference>
<dbReference type="PhylomeDB" id="Q979P3"/>